<evidence type="ECO:0000256" key="8">
    <source>
        <dbReference type="SAM" id="Phobius"/>
    </source>
</evidence>
<dbReference type="PANTHER" id="PTHR44329">
    <property type="entry name" value="SERINE/THREONINE-PROTEIN KINASE TNNI3K-RELATED"/>
    <property type="match status" value="1"/>
</dbReference>
<dbReference type="InterPro" id="IPR000719">
    <property type="entry name" value="Prot_kinase_dom"/>
</dbReference>
<evidence type="ECO:0000256" key="5">
    <source>
        <dbReference type="ARBA" id="ARBA00047899"/>
    </source>
</evidence>
<dbReference type="Proteomes" id="UP000811609">
    <property type="component" value="Chromosome 8"/>
</dbReference>
<dbReference type="EMBL" id="CM031816">
    <property type="protein sequence ID" value="KAG6645228.1"/>
    <property type="molecule type" value="Genomic_DNA"/>
</dbReference>
<evidence type="ECO:0000256" key="2">
    <source>
        <dbReference type="ARBA" id="ARBA00022741"/>
    </source>
</evidence>
<evidence type="ECO:0000313" key="11">
    <source>
        <dbReference type="Proteomes" id="UP000811609"/>
    </source>
</evidence>
<dbReference type="PROSITE" id="PS50011">
    <property type="entry name" value="PROTEIN_KINASE_DOM"/>
    <property type="match status" value="1"/>
</dbReference>
<proteinExistence type="predicted"/>
<comment type="caution">
    <text evidence="10">The sequence shown here is derived from an EMBL/GenBank/DDBJ whole genome shotgun (WGS) entry which is preliminary data.</text>
</comment>
<dbReference type="AlphaFoldDB" id="A0A8T1PSK8"/>
<accession>A0A8T1PSK8</accession>
<dbReference type="InterPro" id="IPR008271">
    <property type="entry name" value="Ser/Thr_kinase_AS"/>
</dbReference>
<evidence type="ECO:0000256" key="4">
    <source>
        <dbReference type="ARBA" id="ARBA00022840"/>
    </source>
</evidence>
<dbReference type="PANTHER" id="PTHR44329:SF271">
    <property type="entry name" value="ATMRK1"/>
    <property type="match status" value="1"/>
</dbReference>
<protein>
    <recommendedName>
        <fullName evidence="9">Protein kinase domain-containing protein</fullName>
    </recommendedName>
</protein>
<dbReference type="InterPro" id="IPR051681">
    <property type="entry name" value="Ser/Thr_Kinases-Pseudokinases"/>
</dbReference>
<evidence type="ECO:0000256" key="7">
    <source>
        <dbReference type="SAM" id="MobiDB-lite"/>
    </source>
</evidence>
<evidence type="ECO:0000256" key="3">
    <source>
        <dbReference type="ARBA" id="ARBA00022777"/>
    </source>
</evidence>
<evidence type="ECO:0000313" key="10">
    <source>
        <dbReference type="EMBL" id="KAG6645228.1"/>
    </source>
</evidence>
<name>A0A8T1PSK8_CARIL</name>
<comment type="catalytic activity">
    <reaction evidence="6">
        <text>L-seryl-[protein] + ATP = O-phospho-L-seryl-[protein] + ADP + H(+)</text>
        <dbReference type="Rhea" id="RHEA:17989"/>
        <dbReference type="Rhea" id="RHEA-COMP:9863"/>
        <dbReference type="Rhea" id="RHEA-COMP:11604"/>
        <dbReference type="ChEBI" id="CHEBI:15378"/>
        <dbReference type="ChEBI" id="CHEBI:29999"/>
        <dbReference type="ChEBI" id="CHEBI:30616"/>
        <dbReference type="ChEBI" id="CHEBI:83421"/>
        <dbReference type="ChEBI" id="CHEBI:456216"/>
        <dbReference type="EC" id="2.7.11.1"/>
    </reaction>
</comment>
<keyword evidence="3" id="KW-0418">Kinase</keyword>
<gene>
    <name evidence="10" type="ORF">CIPAW_08G108200</name>
</gene>
<keyword evidence="8" id="KW-0472">Membrane</keyword>
<dbReference type="GO" id="GO:0005886">
    <property type="term" value="C:plasma membrane"/>
    <property type="evidence" value="ECO:0007669"/>
    <property type="project" value="TreeGrafter"/>
</dbReference>
<keyword evidence="8" id="KW-0812">Transmembrane</keyword>
<evidence type="ECO:0000256" key="1">
    <source>
        <dbReference type="ARBA" id="ARBA00022679"/>
    </source>
</evidence>
<feature type="region of interest" description="Disordered" evidence="7">
    <location>
        <begin position="1"/>
        <end position="43"/>
    </location>
</feature>
<feature type="domain" description="Protein kinase" evidence="9">
    <location>
        <begin position="94"/>
        <end position="372"/>
    </location>
</feature>
<keyword evidence="11" id="KW-1185">Reference proteome</keyword>
<evidence type="ECO:0000256" key="6">
    <source>
        <dbReference type="ARBA" id="ARBA00048679"/>
    </source>
</evidence>
<organism evidence="10 11">
    <name type="scientific">Carya illinoinensis</name>
    <name type="common">Pecan</name>
    <dbReference type="NCBI Taxonomy" id="32201"/>
    <lineage>
        <taxon>Eukaryota</taxon>
        <taxon>Viridiplantae</taxon>
        <taxon>Streptophyta</taxon>
        <taxon>Embryophyta</taxon>
        <taxon>Tracheophyta</taxon>
        <taxon>Spermatophyta</taxon>
        <taxon>Magnoliopsida</taxon>
        <taxon>eudicotyledons</taxon>
        <taxon>Gunneridae</taxon>
        <taxon>Pentapetalae</taxon>
        <taxon>rosids</taxon>
        <taxon>fabids</taxon>
        <taxon>Fagales</taxon>
        <taxon>Juglandaceae</taxon>
        <taxon>Carya</taxon>
    </lineage>
</organism>
<keyword evidence="1" id="KW-0808">Transferase</keyword>
<dbReference type="GO" id="GO:0004674">
    <property type="term" value="F:protein serine/threonine kinase activity"/>
    <property type="evidence" value="ECO:0007669"/>
    <property type="project" value="UniProtKB-EC"/>
</dbReference>
<keyword evidence="2" id="KW-0547">Nucleotide-binding</keyword>
<comment type="catalytic activity">
    <reaction evidence="5">
        <text>L-threonyl-[protein] + ATP = O-phospho-L-threonyl-[protein] + ADP + H(+)</text>
        <dbReference type="Rhea" id="RHEA:46608"/>
        <dbReference type="Rhea" id="RHEA-COMP:11060"/>
        <dbReference type="Rhea" id="RHEA-COMP:11605"/>
        <dbReference type="ChEBI" id="CHEBI:15378"/>
        <dbReference type="ChEBI" id="CHEBI:30013"/>
        <dbReference type="ChEBI" id="CHEBI:30616"/>
        <dbReference type="ChEBI" id="CHEBI:61977"/>
        <dbReference type="ChEBI" id="CHEBI:456216"/>
        <dbReference type="EC" id="2.7.11.1"/>
    </reaction>
</comment>
<dbReference type="SMART" id="SM00220">
    <property type="entry name" value="S_TKc"/>
    <property type="match status" value="1"/>
</dbReference>
<dbReference type="PROSITE" id="PS00108">
    <property type="entry name" value="PROTEIN_KINASE_ST"/>
    <property type="match status" value="1"/>
</dbReference>
<keyword evidence="8" id="KW-1133">Transmembrane helix</keyword>
<dbReference type="FunFam" id="3.30.200.20:FF:000034">
    <property type="entry name" value="Kinase suppressor of Ras 1"/>
    <property type="match status" value="1"/>
</dbReference>
<dbReference type="GO" id="GO:0005524">
    <property type="term" value="F:ATP binding"/>
    <property type="evidence" value="ECO:0007669"/>
    <property type="project" value="UniProtKB-KW"/>
</dbReference>
<dbReference type="Pfam" id="PF00069">
    <property type="entry name" value="Pkinase"/>
    <property type="match status" value="1"/>
</dbReference>
<reference evidence="10" key="1">
    <citation type="submission" date="2020-12" db="EMBL/GenBank/DDBJ databases">
        <title>WGS assembly of Carya illinoinensis cv. Pawnee.</title>
        <authorList>
            <person name="Platts A."/>
            <person name="Shu S."/>
            <person name="Wright S."/>
            <person name="Barry K."/>
            <person name="Edger P."/>
            <person name="Pires J.C."/>
            <person name="Schmutz J."/>
        </authorList>
    </citation>
    <scope>NUCLEOTIDE SEQUENCE</scope>
    <source>
        <tissue evidence="10">Leaf</tissue>
    </source>
</reference>
<feature type="compositionally biased region" description="Basic and acidic residues" evidence="7">
    <location>
        <begin position="14"/>
        <end position="37"/>
    </location>
</feature>
<keyword evidence="4" id="KW-0067">ATP-binding</keyword>
<sequence>MDLSNGEGAEAVTEAEKPHTREGDTTLKESNCREKALGSKGNGVGSISGKDMFFRADKIDFKSWDIQLDKHLSRAWEREVQTRKEEWEIDLSKLDLRYDVAHGTYGIIYRGVYDGQDVAVKILDWGEDGIATAAETAALRASFQQEVAVWHKLDHPNVTKFIGASMGTSNLKIPSKSATSEDHNSLPSKACCVVVEYLPGGTLKKFLIRNVRKKLALKAVIQIALDLSRGLSYLHSKKIVHRDVKTENMLLDAHRTLKIADFGVARVEAQNPRDMTGETGTLGYMAPEIFCRFLMASLTIGNVMSTVLGYACGRSIVVTCLTLILVLLKFHPQLCDRTYDQKSLDVVQVHWRASCENVGTQTQIRDQTWMRW</sequence>
<evidence type="ECO:0000259" key="9">
    <source>
        <dbReference type="PROSITE" id="PS50011"/>
    </source>
</evidence>
<feature type="transmembrane region" description="Helical" evidence="8">
    <location>
        <begin position="307"/>
        <end position="328"/>
    </location>
</feature>